<proteinExistence type="inferred from homology"/>
<comment type="similarity">
    <text evidence="1">Belongs to the thioesterase family.</text>
</comment>
<accession>A0A251X9U4</accession>
<dbReference type="RefSeq" id="WP_086487419.1">
    <property type="nucleotide sequence ID" value="NZ_MSLT01000007.1"/>
</dbReference>
<dbReference type="AlphaFoldDB" id="A0A251X9U4"/>
<keyword evidence="4" id="KW-1185">Reference proteome</keyword>
<evidence type="ECO:0000313" key="3">
    <source>
        <dbReference type="EMBL" id="OUD14985.1"/>
    </source>
</evidence>
<dbReference type="InterPro" id="IPR001031">
    <property type="entry name" value="Thioesterase"/>
</dbReference>
<dbReference type="Pfam" id="PF00975">
    <property type="entry name" value="Thioesterase"/>
    <property type="match status" value="1"/>
</dbReference>
<evidence type="ECO:0000313" key="4">
    <source>
        <dbReference type="Proteomes" id="UP000194798"/>
    </source>
</evidence>
<dbReference type="PANTHER" id="PTHR11487">
    <property type="entry name" value="THIOESTERASE"/>
    <property type="match status" value="1"/>
</dbReference>
<dbReference type="EMBL" id="MSLT01000007">
    <property type="protein sequence ID" value="OUD14985.1"/>
    <property type="molecule type" value="Genomic_DNA"/>
</dbReference>
<name>A0A251X9U4_9GAMM</name>
<dbReference type="GO" id="GO:0008610">
    <property type="term" value="P:lipid biosynthetic process"/>
    <property type="evidence" value="ECO:0007669"/>
    <property type="project" value="TreeGrafter"/>
</dbReference>
<reference evidence="3 4" key="1">
    <citation type="submission" date="2016-12" db="EMBL/GenBank/DDBJ databases">
        <title>Thioflexothrix psekupsii D3 genome sequencing and assembly.</title>
        <authorList>
            <person name="Fomenkov A."/>
            <person name="Vincze T."/>
            <person name="Grabovich M."/>
            <person name="Anton B.P."/>
            <person name="Dubinina G."/>
            <person name="Orlova M."/>
            <person name="Belousova E."/>
            <person name="Roberts R.J."/>
        </authorList>
    </citation>
    <scope>NUCLEOTIDE SEQUENCE [LARGE SCALE GENOMIC DNA]</scope>
    <source>
        <strain evidence="3">D3</strain>
    </source>
</reference>
<dbReference type="SUPFAM" id="SSF53474">
    <property type="entry name" value="alpha/beta-Hydrolases"/>
    <property type="match status" value="1"/>
</dbReference>
<feature type="domain" description="Thioesterase" evidence="2">
    <location>
        <begin position="10"/>
        <end position="224"/>
    </location>
</feature>
<dbReference type="Proteomes" id="UP000194798">
    <property type="component" value="Unassembled WGS sequence"/>
</dbReference>
<comment type="caution">
    <text evidence="3">The sequence shown here is derived from an EMBL/GenBank/DDBJ whole genome shotgun (WGS) entry which is preliminary data.</text>
</comment>
<dbReference type="Gene3D" id="3.40.50.1820">
    <property type="entry name" value="alpha/beta hydrolase"/>
    <property type="match status" value="1"/>
</dbReference>
<gene>
    <name evidence="3" type="ORF">TPSD3_04590</name>
</gene>
<dbReference type="InterPro" id="IPR029058">
    <property type="entry name" value="AB_hydrolase_fold"/>
</dbReference>
<protein>
    <recommendedName>
        <fullName evidence="2">Thioesterase domain-containing protein</fullName>
    </recommendedName>
</protein>
<dbReference type="OrthoDB" id="8480037at2"/>
<dbReference type="PANTHER" id="PTHR11487:SF0">
    <property type="entry name" value="S-ACYL FATTY ACID SYNTHASE THIOESTERASE, MEDIUM CHAIN"/>
    <property type="match status" value="1"/>
</dbReference>
<evidence type="ECO:0000259" key="2">
    <source>
        <dbReference type="Pfam" id="PF00975"/>
    </source>
</evidence>
<dbReference type="InterPro" id="IPR012223">
    <property type="entry name" value="TEII"/>
</dbReference>
<sequence length="248" mass="28768">MSPDINTKIRLYCLHFAGGNSYSFRAFKGQFPNFIEPVFLELPGRGLRLREPLLHDVNQAIKDLLPRLQTQQPYAIYGHSMGGLLAYQLTQQLMVKKQNLPLYLMISGCRAPRFIPRSDARHLLSKAQFFNMLQALGGLPRDILAHQELMEFFEPMLRADFQIVDTYHYRASPIRLSMPVSILGGQQDKEVSYAELNHWQEECELPIRLHHWAGDHFFIFEKINEMMQELKQLSQATWMPTLAHQLAS</sequence>
<organism evidence="3 4">
    <name type="scientific">Thioflexithrix psekupsensis</name>
    <dbReference type="NCBI Taxonomy" id="1570016"/>
    <lineage>
        <taxon>Bacteria</taxon>
        <taxon>Pseudomonadati</taxon>
        <taxon>Pseudomonadota</taxon>
        <taxon>Gammaproteobacteria</taxon>
        <taxon>Thiotrichales</taxon>
        <taxon>Thioflexithrix</taxon>
    </lineage>
</organism>
<evidence type="ECO:0000256" key="1">
    <source>
        <dbReference type="ARBA" id="ARBA00007169"/>
    </source>
</evidence>